<organism evidence="1 2">
    <name type="scientific">Microbacterium phage Kozie</name>
    <dbReference type="NCBI Taxonomy" id="2885981"/>
    <lineage>
        <taxon>Viruses</taxon>
        <taxon>Duplodnaviria</taxon>
        <taxon>Heunggongvirae</taxon>
        <taxon>Uroviricota</taxon>
        <taxon>Caudoviricetes</taxon>
        <taxon>Kutznervirinae</taxon>
        <taxon>Kozievirus</taxon>
        <taxon>Kozievirus kozie</taxon>
    </lineage>
</organism>
<reference evidence="1" key="1">
    <citation type="submission" date="2021-09" db="EMBL/GenBank/DDBJ databases">
        <authorList>
            <person name="Colton S."/>
            <person name="McKinney A."/>
            <person name="Ashley L."/>
            <person name="Annie C."/>
            <person name="Elissa F."/>
            <person name="Lindsey D."/>
            <person name="Brady H."/>
            <person name="Batt M.A."/>
            <person name="Denae B."/>
            <person name="Molloy S.D."/>
            <person name="Garlena R.A."/>
            <person name="Russell D.A."/>
            <person name="Jacobs-Sera D."/>
            <person name="Hatfull G.F."/>
        </authorList>
    </citation>
    <scope>NUCLEOTIDE SEQUENCE</scope>
</reference>
<dbReference type="Proteomes" id="UP000827716">
    <property type="component" value="Segment"/>
</dbReference>
<dbReference type="GeneID" id="80004459"/>
<accession>A0AAE8YAL4</accession>
<protein>
    <submittedName>
        <fullName evidence="1">Uncharacterized protein</fullName>
    </submittedName>
</protein>
<keyword evidence="2" id="KW-1185">Reference proteome</keyword>
<dbReference type="EMBL" id="OK040792">
    <property type="protein sequence ID" value="UDL16272.1"/>
    <property type="molecule type" value="Genomic_DNA"/>
</dbReference>
<dbReference type="KEGG" id="vg:80004459"/>
<evidence type="ECO:0000313" key="1">
    <source>
        <dbReference type="EMBL" id="UDL16272.1"/>
    </source>
</evidence>
<evidence type="ECO:0000313" key="2">
    <source>
        <dbReference type="Proteomes" id="UP000827716"/>
    </source>
</evidence>
<gene>
    <name evidence="1" type="primary">76</name>
    <name evidence="1" type="ORF">SEA_KOZIE_76</name>
</gene>
<dbReference type="RefSeq" id="YP_010750804.1">
    <property type="nucleotide sequence ID" value="NC_073362.1"/>
</dbReference>
<name>A0AAE8YAL4_9CAUD</name>
<proteinExistence type="predicted"/>
<sequence length="184" mass="20720">MILAHYSPAPWTFDPERTYDQAEFGNGKPRGLWLSDDSDHGWKAWCESEDWNLGGLEHVNTFTLAPGANVLHLASLAEIRAFTAEYAGHPAYLEKAPDLARRYIDWPRVAAAHDGILITPYQWGARLDLDTFWYYGWDCASGCVWNLRAVTPVPDPRERSEYIAASAADAALADWRPSDVPVER</sequence>